<evidence type="ECO:0000259" key="3">
    <source>
        <dbReference type="Pfam" id="PF12473"/>
    </source>
</evidence>
<sequence length="828" mass="90367">MREMYEERQAAGGPMTVEDSFTSALSDSFSEAASYSAGPTLDVPASAQNSLSSSTLSSSSYVEDDDDADGDQGPPVVGDPFYESQENHNLIGVANIFLECLFHDVKLDYHVPIISQQGEVAGKLHIEISKLGGAVLDRYIDMASDSDEDNSVPMGAPLLIRVCIKEARGLPLALSNFVFCQYSFWGEAEACVVPPEINPDASNQHDEHTANFIFNHERHFRVPITEEFIEHCSEGALSIEVWGHRSSGFGKDVVMSGPAQAKARSVADRWSEVMRKIELWAEIHELNDQGEYAPVEVSPKPDVPCAGVMQLRQGMSRRVLVRVRPVANSGTLPLICESITSLAIGCVNVRARLQKGMDSYQEEDLTVLRDHWSKALARRKKYLDEQIQKLINKQDKSEADSERERALIEQWVCLTEERNAVLVPSPGTNIPGAPADWTPPPNLEEHTPVLFLDLNADDMSAPNAKEGLQAVGINSILPKENSTDYVQLPIIKSYTEMDNVCAFASWDSSLHDCVHLNRATPAQERVYAILKAVVRLSHPASIELVLRKRICINIYKKQGLGLSQLTSRLKNRIVGSDYLYASGVTYEVVSNIPKGSEDLEDMETLAQMAASQNEVSTVDGETYIEKYIKGVSAVESILTLDRLRQEVTVKELLANSGRLGPTLRKTTSVPNINQMAYSPSALSKFRADSIQDLSQSLTEGGSAGGGSGVRAGASRSPSFPGELFRLRTNSDADADQSLAALAGAASQQKRHSFGLGVSLFSSPFLGVITIGGVLGIVSSLDVSVSVSIGQSQVLSETFFCFLSSNLEVLRYMCCIIVTSHKHIYSIVA</sequence>
<reference evidence="4 5" key="1">
    <citation type="journal article" date="2021" name="Elife">
        <title>Chloroplast acquisition without the gene transfer in kleptoplastic sea slugs, Plakobranchus ocellatus.</title>
        <authorList>
            <person name="Maeda T."/>
            <person name="Takahashi S."/>
            <person name="Yoshida T."/>
            <person name="Shimamura S."/>
            <person name="Takaki Y."/>
            <person name="Nagai Y."/>
            <person name="Toyoda A."/>
            <person name="Suzuki Y."/>
            <person name="Arimoto A."/>
            <person name="Ishii H."/>
            <person name="Satoh N."/>
            <person name="Nishiyama T."/>
            <person name="Hasebe M."/>
            <person name="Maruyama T."/>
            <person name="Minagawa J."/>
            <person name="Obokata J."/>
            <person name="Shigenobu S."/>
        </authorList>
    </citation>
    <scope>NUCLEOTIDE SEQUENCE [LARGE SCALE GENOMIC DNA]</scope>
</reference>
<evidence type="ECO:0000313" key="5">
    <source>
        <dbReference type="Proteomes" id="UP000735302"/>
    </source>
</evidence>
<feature type="domain" description="Kinesin-like KIF1-type" evidence="2">
    <location>
        <begin position="64"/>
        <end position="93"/>
    </location>
</feature>
<feature type="region of interest" description="Disordered" evidence="1">
    <location>
        <begin position="696"/>
        <end position="716"/>
    </location>
</feature>
<dbReference type="InterPro" id="IPR022164">
    <property type="entry name" value="Kinesin-like"/>
</dbReference>
<gene>
    <name evidence="4" type="ORF">PoB_001452500</name>
</gene>
<feature type="compositionally biased region" description="Low complexity" evidence="1">
    <location>
        <begin position="50"/>
        <end position="60"/>
    </location>
</feature>
<dbReference type="Proteomes" id="UP000735302">
    <property type="component" value="Unassembled WGS sequence"/>
</dbReference>
<evidence type="ECO:0000259" key="2">
    <source>
        <dbReference type="Pfam" id="PF12423"/>
    </source>
</evidence>
<dbReference type="EMBL" id="BLXT01001819">
    <property type="protein sequence ID" value="GFN88019.1"/>
    <property type="molecule type" value="Genomic_DNA"/>
</dbReference>
<feature type="compositionally biased region" description="Low complexity" evidence="1">
    <location>
        <begin position="71"/>
        <end position="80"/>
    </location>
</feature>
<dbReference type="Pfam" id="PF12423">
    <property type="entry name" value="KIF1B"/>
    <property type="match status" value="1"/>
</dbReference>
<proteinExistence type="predicted"/>
<name>A0AAV3YYN8_9GAST</name>
<feature type="region of interest" description="Disordered" evidence="1">
    <location>
        <begin position="35"/>
        <end position="81"/>
    </location>
</feature>
<comment type="caution">
    <text evidence="4">The sequence shown here is derived from an EMBL/GenBank/DDBJ whole genome shotgun (WGS) entry which is preliminary data.</text>
</comment>
<dbReference type="AlphaFoldDB" id="A0AAV3YYN8"/>
<evidence type="ECO:0000313" key="4">
    <source>
        <dbReference type="EMBL" id="GFN88019.1"/>
    </source>
</evidence>
<accession>A0AAV3YYN8</accession>
<keyword evidence="5" id="KW-1185">Reference proteome</keyword>
<organism evidence="4 5">
    <name type="scientific">Plakobranchus ocellatus</name>
    <dbReference type="NCBI Taxonomy" id="259542"/>
    <lineage>
        <taxon>Eukaryota</taxon>
        <taxon>Metazoa</taxon>
        <taxon>Spiralia</taxon>
        <taxon>Lophotrochozoa</taxon>
        <taxon>Mollusca</taxon>
        <taxon>Gastropoda</taxon>
        <taxon>Heterobranchia</taxon>
        <taxon>Euthyneura</taxon>
        <taxon>Panpulmonata</taxon>
        <taxon>Sacoglossa</taxon>
        <taxon>Placobranchoidea</taxon>
        <taxon>Plakobranchidae</taxon>
        <taxon>Plakobranchus</taxon>
    </lineage>
</organism>
<protein>
    <submittedName>
        <fullName evidence="4">Kinesin-like protein kif13a</fullName>
    </submittedName>
</protein>
<feature type="domain" description="Kinesin-like" evidence="3">
    <location>
        <begin position="480"/>
        <end position="557"/>
    </location>
</feature>
<dbReference type="InterPro" id="IPR022140">
    <property type="entry name" value="Kinesin-like_KIF1-typ"/>
</dbReference>
<evidence type="ECO:0000256" key="1">
    <source>
        <dbReference type="SAM" id="MobiDB-lite"/>
    </source>
</evidence>
<dbReference type="Pfam" id="PF12473">
    <property type="entry name" value="DUF3694"/>
    <property type="match status" value="1"/>
</dbReference>